<dbReference type="HOGENOM" id="CLU_010191_0_0_1"/>
<dbReference type="GO" id="GO:0043332">
    <property type="term" value="C:mating projection tip"/>
    <property type="evidence" value="ECO:0007669"/>
    <property type="project" value="UniProtKB-UniRule"/>
</dbReference>
<evidence type="ECO:0000256" key="3">
    <source>
        <dbReference type="ARBA" id="ARBA00010780"/>
    </source>
</evidence>
<evidence type="ECO:0000313" key="13">
    <source>
        <dbReference type="Proteomes" id="UP000014071"/>
    </source>
</evidence>
<dbReference type="PANTHER" id="PTHR31030">
    <property type="entry name" value="PLASMA MEMBRANE FUSION PROTEIN PRM1"/>
    <property type="match status" value="1"/>
</dbReference>
<sequence>MLTSSNDAKDSVWSAKYNLLSACNAAESTASLAASFPHFLASTTNAQLAQSVTSTVHGAARVFDLSMIAIEKVLSYIVNLYKSLFTCFMELLVRGALAVVIEAVQLISQAITAAAQGIRAAIQDSISGVNTILTTAVGGINDVVGVFGQHVNVPHIAVPNLTALNNITLPHEIQDGLLKLNATLPTLQQLKQTMDALIETPFEEMRREVNTTLASFQFNHTVFPLPQKQNVTFCDRIDTSPLDELGDALRGVAKWGLVMLLLVAMVVMLIGAGWEWWKWQRELKAVEMTRSVWLAQHQDPGSARDSKDNQDILKTENLMSLLTISRHPLISHFRSYFANESASAHLQILLIQRLTHHYTSSIDTSLTNLSSSVIDLVNDHMRNASFAYSNSANTVILQVQSELNNHVFSWVNTTTFTMNATLNQFVDGITDTLTTTFGGTPFNAPLQTFVQCMLGQKVAGIEKTLTWIHDNAHVDFDMVPADVLMLKEDQQEAVLRPVRQAMLGDGGGGGSGVVGKVMEKYEKHLRQEMVMFGALVGVYAVLLLIGVLVVLYAMAVERSQQDGDGKDEQVGHQGQEKELRDGLQAGPSTTVLRWWSGWPKPSFSRFKGPSRTPENAFGSIDKSEEIHSANRRASIPHSNHSARTHITKDSISYPFQIHHSLTTDPPNRPRQPTPLREATSSDPYTVLSPNNAAPPQAVPTTNEHSSWLSFLASHVDDKSSNIAKANPVEEGKVSERGEDRFQRLFGCSPVTSPTAPNFGHHLSAPNVSMHRGKEERFRETLDLRPMQDWMRSKSPIPPTSAGTKQDRCTDDRASDIELTRSGHPQVAHATDVAESSYAFANASVLPSRPSPQKRAGSPQSISFYAW</sequence>
<name>R9PCX8_PSEHS</name>
<feature type="region of interest" description="Disordered" evidence="11">
    <location>
        <begin position="561"/>
        <end position="583"/>
    </location>
</feature>
<proteinExistence type="inferred from homology"/>
<evidence type="ECO:0000313" key="12">
    <source>
        <dbReference type="EMBL" id="GAC99243.1"/>
    </source>
</evidence>
<dbReference type="RefSeq" id="XP_012192830.1">
    <property type="nucleotide sequence ID" value="XM_012337440.1"/>
</dbReference>
<keyword evidence="5 10" id="KW-0812">Transmembrane</keyword>
<reference evidence="13" key="1">
    <citation type="journal article" date="2013" name="Genome Announc.">
        <title>Draft genome sequence of the basidiomycetous yeast-like fungus Pseudozyma hubeiensis SY62, which produces an abundant amount of the biosurfactant mannosylerythritol lipids.</title>
        <authorList>
            <person name="Konishi M."/>
            <person name="Hatada Y."/>
            <person name="Horiuchi J."/>
        </authorList>
    </citation>
    <scope>NUCLEOTIDE SEQUENCE [LARGE SCALE GENOMIC DNA]</scope>
    <source>
        <strain evidence="13">SY62</strain>
    </source>
</reference>
<evidence type="ECO:0000256" key="7">
    <source>
        <dbReference type="ARBA" id="ARBA00022989"/>
    </source>
</evidence>
<evidence type="ECO:0000256" key="2">
    <source>
        <dbReference type="ARBA" id="ARBA00004651"/>
    </source>
</evidence>
<dbReference type="GO" id="GO:0032220">
    <property type="term" value="P:plasma membrane fusion involved in cytogamy"/>
    <property type="evidence" value="ECO:0007669"/>
    <property type="project" value="TreeGrafter"/>
</dbReference>
<dbReference type="STRING" id="1305764.R9PCX8"/>
<dbReference type="OrthoDB" id="10248838at2759"/>
<keyword evidence="6 10" id="KW-0184">Conjugation</keyword>
<keyword evidence="4 10" id="KW-1003">Cell membrane</keyword>
<evidence type="ECO:0000256" key="9">
    <source>
        <dbReference type="ARBA" id="ARBA00023180"/>
    </source>
</evidence>
<evidence type="ECO:0000256" key="10">
    <source>
        <dbReference type="RuleBase" id="RU366035"/>
    </source>
</evidence>
<dbReference type="EMBL" id="DF238829">
    <property type="protein sequence ID" value="GAC99243.1"/>
    <property type="molecule type" value="Genomic_DNA"/>
</dbReference>
<dbReference type="Proteomes" id="UP000014071">
    <property type="component" value="Unassembled WGS sequence"/>
</dbReference>
<keyword evidence="13" id="KW-1185">Reference proteome</keyword>
<comment type="caution">
    <text evidence="10">Lacks conserved residue(s) required for the propagation of feature annotation.</text>
</comment>
<keyword evidence="8 10" id="KW-0472">Membrane</keyword>
<keyword evidence="7 10" id="KW-1133">Transmembrane helix</keyword>
<feature type="compositionally biased region" description="Polar residues" evidence="11">
    <location>
        <begin position="857"/>
        <end position="866"/>
    </location>
</feature>
<evidence type="ECO:0000256" key="8">
    <source>
        <dbReference type="ARBA" id="ARBA00023136"/>
    </source>
</evidence>
<feature type="region of interest" description="Disordered" evidence="11">
    <location>
        <begin position="658"/>
        <end position="685"/>
    </location>
</feature>
<comment type="similarity">
    <text evidence="3 10">Belongs to the PRM1 family.</text>
</comment>
<dbReference type="eggNOG" id="ENOG502QRP5">
    <property type="taxonomic scope" value="Eukaryota"/>
</dbReference>
<dbReference type="GeneID" id="24112109"/>
<protein>
    <recommendedName>
        <fullName evidence="10">Plasma membrane fusion protein PRM1</fullName>
    </recommendedName>
</protein>
<comment type="subcellular location">
    <subcellularLocation>
        <location evidence="2 10">Cell membrane</location>
        <topology evidence="2 10">Multi-pass membrane protein</topology>
    </subcellularLocation>
</comment>
<feature type="region of interest" description="Disordered" evidence="11">
    <location>
        <begin position="844"/>
        <end position="866"/>
    </location>
</feature>
<organism evidence="12 13">
    <name type="scientific">Pseudozyma hubeiensis (strain SY62)</name>
    <name type="common">Yeast</name>
    <dbReference type="NCBI Taxonomy" id="1305764"/>
    <lineage>
        <taxon>Eukaryota</taxon>
        <taxon>Fungi</taxon>
        <taxon>Dikarya</taxon>
        <taxon>Basidiomycota</taxon>
        <taxon>Ustilaginomycotina</taxon>
        <taxon>Ustilaginomycetes</taxon>
        <taxon>Ustilaginales</taxon>
        <taxon>Ustilaginaceae</taxon>
        <taxon>Pseudozyma</taxon>
    </lineage>
</organism>
<feature type="transmembrane region" description="Helical" evidence="10">
    <location>
        <begin position="530"/>
        <end position="554"/>
    </location>
</feature>
<accession>R9PCX8</accession>
<evidence type="ECO:0000256" key="4">
    <source>
        <dbReference type="ARBA" id="ARBA00022475"/>
    </source>
</evidence>
<dbReference type="InterPro" id="IPR026777">
    <property type="entry name" value="PRM1"/>
</dbReference>
<feature type="compositionally biased region" description="Basic and acidic residues" evidence="11">
    <location>
        <begin position="561"/>
        <end position="581"/>
    </location>
</feature>
<evidence type="ECO:0000256" key="1">
    <source>
        <dbReference type="ARBA" id="ARBA00002512"/>
    </source>
</evidence>
<feature type="transmembrane region" description="Helical" evidence="10">
    <location>
        <begin position="255"/>
        <end position="274"/>
    </location>
</feature>
<evidence type="ECO:0000256" key="11">
    <source>
        <dbReference type="SAM" id="MobiDB-lite"/>
    </source>
</evidence>
<comment type="function">
    <text evidence="1 10">Involved in cell fusion during mating by stabilizing the plasma membrane fusion event.</text>
</comment>
<dbReference type="GO" id="GO:0005886">
    <property type="term" value="C:plasma membrane"/>
    <property type="evidence" value="ECO:0007669"/>
    <property type="project" value="UniProtKB-SubCell"/>
</dbReference>
<dbReference type="AlphaFoldDB" id="R9PCX8"/>
<feature type="region of interest" description="Disordered" evidence="11">
    <location>
        <begin position="789"/>
        <end position="810"/>
    </location>
</feature>
<gene>
    <name evidence="12" type="ORF">PHSY_006843</name>
</gene>
<evidence type="ECO:0000256" key="5">
    <source>
        <dbReference type="ARBA" id="ARBA00022692"/>
    </source>
</evidence>
<evidence type="ECO:0000256" key="6">
    <source>
        <dbReference type="ARBA" id="ARBA00022971"/>
    </source>
</evidence>
<dbReference type="PANTHER" id="PTHR31030:SF1">
    <property type="entry name" value="PLASMA MEMBRANE FUSION PROTEIN PRM1"/>
    <property type="match status" value="1"/>
</dbReference>
<keyword evidence="9" id="KW-0325">Glycoprotein</keyword>